<accession>A0A7U6GGT3</accession>
<keyword evidence="2" id="KW-1185">Reference proteome</keyword>
<evidence type="ECO:0000313" key="2">
    <source>
        <dbReference type="Proteomes" id="UP000031631"/>
    </source>
</evidence>
<dbReference type="InterPro" id="IPR036265">
    <property type="entry name" value="HIT-like_sf"/>
</dbReference>
<evidence type="ECO:0000313" key="1">
    <source>
        <dbReference type="EMBL" id="BAO43318.1"/>
    </source>
</evidence>
<dbReference type="EMBL" id="AP012273">
    <property type="protein sequence ID" value="BAO43318.1"/>
    <property type="molecule type" value="Genomic_DNA"/>
</dbReference>
<gene>
    <name evidence="1" type="ORF">TBH_C0372</name>
</gene>
<protein>
    <submittedName>
        <fullName evidence="1">Uncharacterized protein</fullName>
    </submittedName>
</protein>
<dbReference type="RefSeq" id="WP_041064873.1">
    <property type="nucleotide sequence ID" value="NZ_AP012273.1"/>
</dbReference>
<organism evidence="1 2">
    <name type="scientific">Thiolapillus brandeum</name>
    <dbReference type="NCBI Taxonomy" id="1076588"/>
    <lineage>
        <taxon>Bacteria</taxon>
        <taxon>Pseudomonadati</taxon>
        <taxon>Pseudomonadota</taxon>
        <taxon>Gammaproteobacteria</taxon>
        <taxon>Chromatiales</taxon>
        <taxon>Sedimenticolaceae</taxon>
        <taxon>Thiolapillus</taxon>
    </lineage>
</organism>
<sequence length="344" mass="39341">MLPDLFQDEHHYRQAFAQGLKALLQEDSLGSFILVLANAIHDPALREVLHPAVKTRYGQLAEDLQQSLTRGRNPDHPADDLLVFLKLMAVGLENLQSTRSRQAGPWELQYNHLRAFRPARMSGETVTTLHAPFDEKAFQFNKPFLRKEIIWEGELMGHDCRLLYNKFPFAPLHGLLVIEPEERHPQYLGKFTHDYLWRLMEALGKPLPGCGFGYNARGACSSVNHQHVQLYAGRETGYPVEDPGWSHNGGDQPWPLPCRRFGDANEAWHFIEDLHRQNRAYNLLYRPGRLYVISRAMQGSYTPAAWAGGFGWAETVGAITLSNARDYHSLTEDQIRTELEKLYP</sequence>
<name>A0A7U6GGT3_9GAMM</name>
<dbReference type="AlphaFoldDB" id="A0A7U6GGT3"/>
<dbReference type="Proteomes" id="UP000031631">
    <property type="component" value="Chromosome"/>
</dbReference>
<dbReference type="SUPFAM" id="SSF54197">
    <property type="entry name" value="HIT-like"/>
    <property type="match status" value="1"/>
</dbReference>
<dbReference type="KEGG" id="tbn:TBH_C0372"/>
<proteinExistence type="predicted"/>
<reference evidence="1 2" key="1">
    <citation type="journal article" date="2014" name="PLoS ONE">
        <title>Physiological and genomic features of a novel sulfur-oxidizing gammaproteobacterium belonging to a previously uncultivated symbiotic lineage isolated from a hydrothermal vent.</title>
        <authorList>
            <person name="Nunoura T."/>
            <person name="Takaki Y."/>
            <person name="Kazama H."/>
            <person name="Kakuta J."/>
            <person name="Shimamura S."/>
            <person name="Makita H."/>
            <person name="Hirai M."/>
            <person name="Miyazaki M."/>
            <person name="Takai K."/>
        </authorList>
    </citation>
    <scope>NUCLEOTIDE SEQUENCE [LARGE SCALE GENOMIC DNA]</scope>
    <source>
        <strain evidence="1 2">Hiromi1</strain>
    </source>
</reference>
<dbReference type="OrthoDB" id="8566506at2"/>